<dbReference type="EMBL" id="LT594515">
    <property type="protein sequence ID" value="SBT77750.1"/>
    <property type="molecule type" value="Genomic_DNA"/>
</dbReference>
<feature type="compositionally biased region" description="Polar residues" evidence="1">
    <location>
        <begin position="57"/>
        <end position="76"/>
    </location>
</feature>
<evidence type="ECO:0000313" key="3">
    <source>
        <dbReference type="Proteomes" id="UP000243200"/>
    </source>
</evidence>
<dbReference type="VEuPathDB" id="PlasmoDB:POWCR01_110034200"/>
<accession>A0A1C3KUA6</accession>
<sequence>MFTKRKVVKKNIKKNLQGDFPCDDSANVLPNVGEGTGGMKETVFQKKCTQGVADTQESISPTESCQPPSEHVQGTQDGPARVAAMAATAVATAVATTETAAAAFQEKREKKKKLSYAERRREEESSRVNKMNTSFYIYSDNDSDGYVTLKKKKKPFLKSAKGMEMGRETPTSAIKDEASAVQNDFGKGKGNLLNQENIRRKRRMNLHPSKSYGASSGPRVGKGDHNDTSGDDWNSSHSSGCSNRPSSSCSSRQSSSCSSRQSSSCSNRPSNSVSREADQPPEEHVTIQLEDDSDGVENEEERKIIEKIKLKRNILRKKMEINTRGNLVSGEDEDEEEGIIPLSRLEKMESVCIDTPDYCFKEDDYECDDLYNYETVGEMKNRLLIRKNRNASVTNLYQGLTNAEEEEIKHFPQTEQNAHPTFLVHTSSSPREEDMIQQIVDRRAIEEMSRQRVKEGSLFDSDEDEYDLSNVFKGEIKHYEEKKGKGEDVQNEMEIKREIREDDKGGASCQSTTDFGNDNQYSHDNILLVDNIKYVFEDKAVCNLQILNMHNYINTLFRDYRYKMEEMKKAKIGEEENKKKYIKHKNICKCKKIEVITCNVFSQYVTILMSLLEEKSKCIDDALNVLHKMEFTFSLIYTNFKLYMYKEYYERYKLSFINEYIFNVKYYKNRKEKMKRQHLYSLIRDNLFTDSRFVSTVTLFYENATKQISDCNQFDNPLLHYMIDGFSSHYSTDSDSSSGERKYNSGKDPLVAKRKYFNTLKMKNLKSNFLTGIKNIFADVNVYFLNLKKAIKYFYMLKCYNYDFYKKNNCIECFDDVFFFFVKYELLFWDPLYQFFLKKKKKKMVTRHICEREMVRTPSVERYWRHDHVGMDGGLLHIYGEMKKKRQSSTCQTGEVGIEEGSAGGSADGSADGSEEGSEEGSADGSEEGSGSNLSVDSSPVLDEQNLQVKGEHESKTGRLPISSPDSPPFPSCPLLKSDDFRKKKYLHRGKSFHNNPCVGSFEWYKFLNELVVIYDSTSEKEILQRVYHRILSSRVHEFIEVWNPLSLKQSFSLYIIISDYTSYSQERETLICKLEEKINSYVTTFLECYKNVSNPKKKNLFLTRSLKLLMCIKNIVFFLKEKSLFDIVKNIFCNFVVQNCDYSNKFHNLVMSSVIRILQSLNIPNEDNFNKDLETIQGQISTRLKAGDVSFDSVKIENECATYTHK</sequence>
<feature type="region of interest" description="Disordered" evidence="1">
    <location>
        <begin position="57"/>
        <end position="78"/>
    </location>
</feature>
<dbReference type="Proteomes" id="UP000243200">
    <property type="component" value="Chromosome 11"/>
</dbReference>
<name>A0A1C3KUA6_PLAOA</name>
<feature type="compositionally biased region" description="Basic and acidic residues" evidence="1">
    <location>
        <begin position="275"/>
        <end position="285"/>
    </location>
</feature>
<proteinExistence type="predicted"/>
<reference evidence="2 3" key="1">
    <citation type="submission" date="2016-06" db="EMBL/GenBank/DDBJ databases">
        <authorList>
            <consortium name="Pathogen Informatics"/>
        </authorList>
    </citation>
    <scope>NUCLEOTIDE SEQUENCE [LARGE SCALE GENOMIC DNA]</scope>
    <source>
        <strain evidence="2">PowCR01</strain>
    </source>
</reference>
<feature type="compositionally biased region" description="Low complexity" evidence="1">
    <location>
        <begin position="235"/>
        <end position="274"/>
    </location>
</feature>
<feature type="compositionally biased region" description="Acidic residues" evidence="1">
    <location>
        <begin position="289"/>
        <end position="299"/>
    </location>
</feature>
<evidence type="ECO:0000256" key="1">
    <source>
        <dbReference type="SAM" id="MobiDB-lite"/>
    </source>
</evidence>
<organism evidence="2 3">
    <name type="scientific">Plasmodium ovale</name>
    <name type="common">malaria parasite P. ovale</name>
    <dbReference type="NCBI Taxonomy" id="36330"/>
    <lineage>
        <taxon>Eukaryota</taxon>
        <taxon>Sar</taxon>
        <taxon>Alveolata</taxon>
        <taxon>Apicomplexa</taxon>
        <taxon>Aconoidasida</taxon>
        <taxon>Haemosporida</taxon>
        <taxon>Plasmodiidae</taxon>
        <taxon>Plasmodium</taxon>
        <taxon>Plasmodium (Plasmodium)</taxon>
    </lineage>
</organism>
<dbReference type="AlphaFoldDB" id="A0A1C3KUA6"/>
<protein>
    <submittedName>
        <fullName evidence="2">Uncharacterized protein</fullName>
    </submittedName>
</protein>
<dbReference type="VEuPathDB" id="PlasmoDB:PocGH01_11040000"/>
<feature type="region of interest" description="Disordered" evidence="1">
    <location>
        <begin position="155"/>
        <end position="299"/>
    </location>
</feature>
<dbReference type="OrthoDB" id="378291at2759"/>
<evidence type="ECO:0000313" key="2">
    <source>
        <dbReference type="EMBL" id="SBT77750.1"/>
    </source>
</evidence>
<gene>
    <name evidence="2" type="primary">PowCR01_110034200</name>
    <name evidence="2" type="ORF">POWCR01_110034200</name>
</gene>
<feature type="compositionally biased region" description="Acidic residues" evidence="1">
    <location>
        <begin position="913"/>
        <end position="927"/>
    </location>
</feature>
<feature type="region of interest" description="Disordered" evidence="1">
    <location>
        <begin position="890"/>
        <end position="975"/>
    </location>
</feature>